<comment type="similarity">
    <text evidence="2">Belongs to the amino acid-polyamine-organocation (APC) superfamily. Spore germination protein (SGP) (TC 2.A.3.9) family.</text>
</comment>
<keyword evidence="7 8" id="KW-0472">Membrane</keyword>
<evidence type="ECO:0000313" key="9">
    <source>
        <dbReference type="EMBL" id="AFV25919.1"/>
    </source>
</evidence>
<feature type="transmembrane region" description="Helical" evidence="8">
    <location>
        <begin position="339"/>
        <end position="357"/>
    </location>
</feature>
<keyword evidence="4" id="KW-0309">Germination</keyword>
<evidence type="ECO:0000313" key="10">
    <source>
        <dbReference type="EMBL" id="THG88870.1"/>
    </source>
</evidence>
<feature type="transmembrane region" description="Helical" evidence="8">
    <location>
        <begin position="196"/>
        <end position="215"/>
    </location>
</feature>
<dbReference type="NCBIfam" id="TIGR00912">
    <property type="entry name" value="2A0309"/>
    <property type="match status" value="1"/>
</dbReference>
<dbReference type="PANTHER" id="PTHR34975">
    <property type="entry name" value="SPORE GERMINATION PROTEIN A2"/>
    <property type="match status" value="1"/>
</dbReference>
<evidence type="ECO:0000256" key="6">
    <source>
        <dbReference type="ARBA" id="ARBA00022989"/>
    </source>
</evidence>
<evidence type="ECO:0000256" key="5">
    <source>
        <dbReference type="ARBA" id="ARBA00022692"/>
    </source>
</evidence>
<dbReference type="EMBL" id="JALP01000300">
    <property type="protein sequence ID" value="THG88870.1"/>
    <property type="molecule type" value="Genomic_DNA"/>
</dbReference>
<dbReference type="Pfam" id="PF03845">
    <property type="entry name" value="Spore_permease"/>
    <property type="match status" value="1"/>
</dbReference>
<feature type="transmembrane region" description="Helical" evidence="8">
    <location>
        <begin position="86"/>
        <end position="111"/>
    </location>
</feature>
<feature type="transmembrane region" description="Helical" evidence="8">
    <location>
        <begin position="309"/>
        <end position="327"/>
    </location>
</feature>
<dbReference type="Gene3D" id="1.20.1740.10">
    <property type="entry name" value="Amino acid/polyamine transporter I"/>
    <property type="match status" value="1"/>
</dbReference>
<feature type="transmembrane region" description="Helical" evidence="8">
    <location>
        <begin position="275"/>
        <end position="297"/>
    </location>
</feature>
<evidence type="ECO:0000313" key="11">
    <source>
        <dbReference type="Proteomes" id="UP000297014"/>
    </source>
</evidence>
<feature type="transmembrane region" description="Helical" evidence="8">
    <location>
        <begin position="145"/>
        <end position="168"/>
    </location>
</feature>
<comment type="subcellular location">
    <subcellularLocation>
        <location evidence="1">Membrane</location>
        <topology evidence="1">Multi-pass membrane protein</topology>
    </subcellularLocation>
</comment>
<feature type="transmembrane region" description="Helical" evidence="8">
    <location>
        <begin position="227"/>
        <end position="255"/>
    </location>
</feature>
<sequence>MQEKKGNIEALLVEPFLVFYLVHSMQAGVGVLGFTRYIADAAGYQGWIAVIISGLCIHLFIWMIYKILGPKQHDIITVHKQTFGRIFGGLLSLFIVAYFTLAAIVVLRTYIEIVQIWIFPDIPIWAICFILTLLAYYMVTQGFRVVVGISFFSLIIPFFLLLAALAPLEFANFHRLLPLFDTTIKEQIEATKTMTLSYLGPEILLLAFPFIKNGVKSQKWAYFGNLYTLLIYLMITIVHYSFYSLGHIGTIIWPLISSWKIVQLPFIERFEYLGIAAWLIIITPNIALCIWAASRGLKEVFNWPHRQMLRLIALAVLFIALIFQSRQDIDQLNTFMSNLGLYFLYLYIPILFLITTIKRKLFK</sequence>
<evidence type="ECO:0000256" key="8">
    <source>
        <dbReference type="SAM" id="Phobius"/>
    </source>
</evidence>
<feature type="transmembrane region" description="Helical" evidence="8">
    <location>
        <begin position="44"/>
        <end position="65"/>
    </location>
</feature>
<feature type="transmembrane region" description="Helical" evidence="8">
    <location>
        <begin position="117"/>
        <end position="138"/>
    </location>
</feature>
<reference evidence="9" key="1">
    <citation type="submission" date="2012-07" db="EMBL/GenBank/DDBJ databases">
        <title>A Draft Genome for Bacillus alcalophilus strain ATCC 27647.</title>
        <authorList>
            <person name="Attie O."/>
            <person name="Jayaprakash A."/>
            <person name="Sachidanandam R."/>
            <person name="Shah H."/>
            <person name="Paulsen I."/>
            <person name="Morino M."/>
            <person name="Ito M."/>
            <person name="Krulwich T."/>
        </authorList>
    </citation>
    <scope>NUCLEOTIDE SEQUENCE</scope>
    <source>
        <strain evidence="9">ATCC 27647</strain>
    </source>
</reference>
<protein>
    <submittedName>
        <fullName evidence="10">Spore germination protein GerB</fullName>
    </submittedName>
    <submittedName>
        <fullName evidence="9">Spore germination protein transporter</fullName>
    </submittedName>
</protein>
<evidence type="ECO:0000256" key="2">
    <source>
        <dbReference type="ARBA" id="ARBA00007998"/>
    </source>
</evidence>
<organism evidence="9">
    <name type="scientific">Alkalihalobacillus alcalophilus ATCC 27647 = CGMCC 1.3604</name>
    <dbReference type="NCBI Taxonomy" id="1218173"/>
    <lineage>
        <taxon>Bacteria</taxon>
        <taxon>Bacillati</taxon>
        <taxon>Bacillota</taxon>
        <taxon>Bacilli</taxon>
        <taxon>Bacillales</taxon>
        <taxon>Bacillaceae</taxon>
        <taxon>Alkalihalobacillus</taxon>
    </lineage>
</organism>
<dbReference type="InterPro" id="IPR004761">
    <property type="entry name" value="Spore_GerAB"/>
</dbReference>
<dbReference type="AlphaFoldDB" id="J8TG95"/>
<evidence type="ECO:0000256" key="1">
    <source>
        <dbReference type="ARBA" id="ARBA00004141"/>
    </source>
</evidence>
<proteinExistence type="inferred from homology"/>
<dbReference type="GO" id="GO:0009847">
    <property type="term" value="P:spore germination"/>
    <property type="evidence" value="ECO:0007669"/>
    <property type="project" value="InterPro"/>
</dbReference>
<evidence type="ECO:0000256" key="7">
    <source>
        <dbReference type="ARBA" id="ARBA00023136"/>
    </source>
</evidence>
<feature type="transmembrane region" description="Helical" evidence="8">
    <location>
        <begin position="12"/>
        <end position="38"/>
    </location>
</feature>
<keyword evidence="5 8" id="KW-0812">Transmembrane</keyword>
<dbReference type="GO" id="GO:0016020">
    <property type="term" value="C:membrane"/>
    <property type="evidence" value="ECO:0007669"/>
    <property type="project" value="UniProtKB-SubCell"/>
</dbReference>
<dbReference type="Proteomes" id="UP000297014">
    <property type="component" value="Unassembled WGS sequence"/>
</dbReference>
<keyword evidence="6 8" id="KW-1133">Transmembrane helix</keyword>
<dbReference type="EMBL" id="JX399496">
    <property type="protein sequence ID" value="AFV25919.1"/>
    <property type="molecule type" value="Genomic_DNA"/>
</dbReference>
<name>J8TG95_ALKAL</name>
<evidence type="ECO:0000256" key="3">
    <source>
        <dbReference type="ARBA" id="ARBA00022448"/>
    </source>
</evidence>
<reference evidence="10 11" key="2">
    <citation type="submission" date="2014-01" db="EMBL/GenBank/DDBJ databases">
        <title>Draft genome sequencing of Bacillus alcalophilus CGMCC 1.3604.</title>
        <authorList>
            <person name="Yang J."/>
            <person name="Diao L."/>
            <person name="Yang S."/>
        </authorList>
    </citation>
    <scope>NUCLEOTIDE SEQUENCE [LARGE SCALE GENOMIC DNA]</scope>
    <source>
        <strain evidence="10 11">CGMCC 1.3604</strain>
    </source>
</reference>
<gene>
    <name evidence="10" type="ORF">AJ85_20955</name>
    <name evidence="9" type="ORF">BalcAV3471</name>
</gene>
<dbReference type="RefSeq" id="WP_003323941.1">
    <property type="nucleotide sequence ID" value="NZ_JALP01000300.1"/>
</dbReference>
<dbReference type="OrthoDB" id="2380240at2"/>
<keyword evidence="3" id="KW-0813">Transport</keyword>
<dbReference type="PANTHER" id="PTHR34975:SF2">
    <property type="entry name" value="SPORE GERMINATION PROTEIN A2"/>
    <property type="match status" value="1"/>
</dbReference>
<evidence type="ECO:0000256" key="4">
    <source>
        <dbReference type="ARBA" id="ARBA00022544"/>
    </source>
</evidence>
<accession>J8TG95</accession>